<protein>
    <submittedName>
        <fullName evidence="4">DnaJ like chaperone protein</fullName>
    </submittedName>
</protein>
<dbReference type="PROSITE" id="PS50076">
    <property type="entry name" value="DNAJ_2"/>
    <property type="match status" value="1"/>
</dbReference>
<name>A0A1H2DXJ4_9PSED</name>
<dbReference type="CDD" id="cd06257">
    <property type="entry name" value="DnaJ"/>
    <property type="match status" value="1"/>
</dbReference>
<keyword evidence="2" id="KW-0472">Membrane</keyword>
<keyword evidence="2" id="KW-0812">Transmembrane</keyword>
<sequence length="252" mass="27764">MIWPATWLAAAAGFGLASIPGALLGVVLGYVVDRNLRLGSWRQLRARLGRSSRLGLDELRFTLLGRLAKCNGQVRQVHIDQARDEMQRLGLDGPLRQLAEQAFRCGKQAGNDLQLPLSRLRAQRAEAQSLLLSCWRMVEASGGATVQERQLITLWGQWMGWSFDELEALTIGLGAGRSSTDAAYRAALKLLGVSPDADPAAIKHAYRRLLSRQHPDKLAGAGASAEQLRLATEKTRNLRSAYALIRERKGFR</sequence>
<gene>
    <name evidence="4" type="ORF">SAMN05216296_0143</name>
</gene>
<dbReference type="RefSeq" id="WP_090192620.1">
    <property type="nucleotide sequence ID" value="NZ_LT629785.1"/>
</dbReference>
<dbReference type="STRING" id="364197.SAMN05216296_0143"/>
<dbReference type="InterPro" id="IPR029024">
    <property type="entry name" value="TerB-like"/>
</dbReference>
<dbReference type="AlphaFoldDB" id="A0A1H2DXJ4"/>
<evidence type="ECO:0000256" key="2">
    <source>
        <dbReference type="SAM" id="Phobius"/>
    </source>
</evidence>
<keyword evidence="1" id="KW-0143">Chaperone</keyword>
<dbReference type="EMBL" id="LT629785">
    <property type="protein sequence ID" value="SDT87615.1"/>
    <property type="molecule type" value="Genomic_DNA"/>
</dbReference>
<keyword evidence="5" id="KW-1185">Reference proteome</keyword>
<dbReference type="SMART" id="SM00271">
    <property type="entry name" value="DnaJ"/>
    <property type="match status" value="1"/>
</dbReference>
<dbReference type="Proteomes" id="UP000243232">
    <property type="component" value="Chromosome I"/>
</dbReference>
<dbReference type="PRINTS" id="PR00625">
    <property type="entry name" value="JDOMAIN"/>
</dbReference>
<evidence type="ECO:0000313" key="4">
    <source>
        <dbReference type="EMBL" id="SDT87615.1"/>
    </source>
</evidence>
<evidence type="ECO:0000313" key="5">
    <source>
        <dbReference type="Proteomes" id="UP000243232"/>
    </source>
</evidence>
<dbReference type="Pfam" id="PF00226">
    <property type="entry name" value="DnaJ"/>
    <property type="match status" value="1"/>
</dbReference>
<evidence type="ECO:0000259" key="3">
    <source>
        <dbReference type="PROSITE" id="PS50076"/>
    </source>
</evidence>
<evidence type="ECO:0000256" key="1">
    <source>
        <dbReference type="ARBA" id="ARBA00023186"/>
    </source>
</evidence>
<dbReference type="SUPFAM" id="SSF46565">
    <property type="entry name" value="Chaperone J-domain"/>
    <property type="match status" value="1"/>
</dbReference>
<feature type="domain" description="J" evidence="3">
    <location>
        <begin position="186"/>
        <end position="252"/>
    </location>
</feature>
<organism evidence="4 5">
    <name type="scientific">Pseudomonas pohangensis</name>
    <dbReference type="NCBI Taxonomy" id="364197"/>
    <lineage>
        <taxon>Bacteria</taxon>
        <taxon>Pseudomonadati</taxon>
        <taxon>Pseudomonadota</taxon>
        <taxon>Gammaproteobacteria</taxon>
        <taxon>Pseudomonadales</taxon>
        <taxon>Pseudomonadaceae</taxon>
        <taxon>Pseudomonas</taxon>
    </lineage>
</organism>
<dbReference type="SUPFAM" id="SSF158682">
    <property type="entry name" value="TerB-like"/>
    <property type="match status" value="1"/>
</dbReference>
<accession>A0A1H2DXJ4</accession>
<feature type="transmembrane region" description="Helical" evidence="2">
    <location>
        <begin position="6"/>
        <end position="32"/>
    </location>
</feature>
<proteinExistence type="predicted"/>
<dbReference type="Gene3D" id="1.10.3680.10">
    <property type="entry name" value="TerB-like"/>
    <property type="match status" value="1"/>
</dbReference>
<dbReference type="InterPro" id="IPR001623">
    <property type="entry name" value="DnaJ_domain"/>
</dbReference>
<keyword evidence="2" id="KW-1133">Transmembrane helix</keyword>
<reference evidence="5" key="1">
    <citation type="submission" date="2016-10" db="EMBL/GenBank/DDBJ databases">
        <authorList>
            <person name="Varghese N."/>
            <person name="Submissions S."/>
        </authorList>
    </citation>
    <scope>NUCLEOTIDE SEQUENCE [LARGE SCALE GENOMIC DNA]</scope>
    <source>
        <strain evidence="5">DSM 17875</strain>
    </source>
</reference>
<dbReference type="InterPro" id="IPR036869">
    <property type="entry name" value="J_dom_sf"/>
</dbReference>
<dbReference type="Gene3D" id="1.10.287.110">
    <property type="entry name" value="DnaJ domain"/>
    <property type="match status" value="1"/>
</dbReference>
<dbReference type="OrthoDB" id="9782583at2"/>